<sequence>MTPALPGAGIQVTDVFLRDGLQDEAVTLAPAQRVEIGEAIAAAGVRRMEVASFVHPRRVPQMAGAEEVVQSLQVSTTAELTVLALNGRGVERAVAAGAGHIQIVASASQAHSSANAGRTVEQALHDLGDQVAACPGVDFFAGISTAFTCPFEGRIDPERLLWMVRSFKDMGVTDIGLADTLGTTPTAELVASLDHVLAGEPNLTYYLHLHNAHGQALATVDAAIERGITRFDAALGGYGGCPFAPGAAGNLSTGDLVRHLHEQGHRTGIDEDLLAVATSLARDLVSTAPRLPEASNA</sequence>
<organism evidence="5 6">
    <name type="scientific">Citricoccus zhacaiensis</name>
    <dbReference type="NCBI Taxonomy" id="489142"/>
    <lineage>
        <taxon>Bacteria</taxon>
        <taxon>Bacillati</taxon>
        <taxon>Actinomycetota</taxon>
        <taxon>Actinomycetes</taxon>
        <taxon>Micrococcales</taxon>
        <taxon>Micrococcaceae</taxon>
        <taxon>Citricoccus</taxon>
    </lineage>
</organism>
<evidence type="ECO:0000313" key="5">
    <source>
        <dbReference type="EMBL" id="GGO42388.1"/>
    </source>
</evidence>
<evidence type="ECO:0000256" key="3">
    <source>
        <dbReference type="ARBA" id="ARBA00023239"/>
    </source>
</evidence>
<evidence type="ECO:0000256" key="1">
    <source>
        <dbReference type="ARBA" id="ARBA00009405"/>
    </source>
</evidence>
<comment type="similarity">
    <text evidence="1">Belongs to the HMG-CoA lyase family.</text>
</comment>
<evidence type="ECO:0000313" key="6">
    <source>
        <dbReference type="Proteomes" id="UP000642509"/>
    </source>
</evidence>
<dbReference type="NCBIfam" id="NF004283">
    <property type="entry name" value="PRK05692.1"/>
    <property type="match status" value="1"/>
</dbReference>
<dbReference type="SUPFAM" id="SSF51569">
    <property type="entry name" value="Aldolase"/>
    <property type="match status" value="1"/>
</dbReference>
<dbReference type="Pfam" id="PF00682">
    <property type="entry name" value="HMGL-like"/>
    <property type="match status" value="1"/>
</dbReference>
<dbReference type="Gene3D" id="3.20.20.70">
    <property type="entry name" value="Aldolase class I"/>
    <property type="match status" value="1"/>
</dbReference>
<keyword evidence="2" id="KW-0479">Metal-binding</keyword>
<gene>
    <name evidence="5" type="ORF">GCM10010977_08090</name>
</gene>
<dbReference type="PANTHER" id="PTHR42738:SF7">
    <property type="entry name" value="HYDROXYMETHYLGLUTARYL-COA LYASE"/>
    <property type="match status" value="1"/>
</dbReference>
<evidence type="ECO:0000259" key="4">
    <source>
        <dbReference type="PROSITE" id="PS50991"/>
    </source>
</evidence>
<accession>A0ABQ2LRS2</accession>
<dbReference type="PROSITE" id="PS50991">
    <property type="entry name" value="PYR_CT"/>
    <property type="match status" value="1"/>
</dbReference>
<dbReference type="PANTHER" id="PTHR42738">
    <property type="entry name" value="HYDROXYMETHYLGLUTARYL-COA LYASE"/>
    <property type="match status" value="1"/>
</dbReference>
<dbReference type="InterPro" id="IPR013785">
    <property type="entry name" value="Aldolase_TIM"/>
</dbReference>
<dbReference type="InterPro" id="IPR000891">
    <property type="entry name" value="PYR_CT"/>
</dbReference>
<dbReference type="EMBL" id="BMLQ01000002">
    <property type="protein sequence ID" value="GGO42388.1"/>
    <property type="molecule type" value="Genomic_DNA"/>
</dbReference>
<feature type="domain" description="Pyruvate carboxyltransferase" evidence="4">
    <location>
        <begin position="10"/>
        <end position="275"/>
    </location>
</feature>
<comment type="caution">
    <text evidence="5">The sequence shown here is derived from an EMBL/GenBank/DDBJ whole genome shotgun (WGS) entry which is preliminary data.</text>
</comment>
<proteinExistence type="inferred from homology"/>
<dbReference type="RefSeq" id="WP_188804470.1">
    <property type="nucleotide sequence ID" value="NZ_BAAAOU010000001.1"/>
</dbReference>
<keyword evidence="6" id="KW-1185">Reference proteome</keyword>
<keyword evidence="3 5" id="KW-0456">Lyase</keyword>
<evidence type="ECO:0000256" key="2">
    <source>
        <dbReference type="ARBA" id="ARBA00022723"/>
    </source>
</evidence>
<dbReference type="InterPro" id="IPR043594">
    <property type="entry name" value="HMGL"/>
</dbReference>
<name>A0ABQ2LRS2_9MICC</name>
<reference evidence="6" key="1">
    <citation type="journal article" date="2019" name="Int. J. Syst. Evol. Microbiol.">
        <title>The Global Catalogue of Microorganisms (GCM) 10K type strain sequencing project: providing services to taxonomists for standard genome sequencing and annotation.</title>
        <authorList>
            <consortium name="The Broad Institute Genomics Platform"/>
            <consortium name="The Broad Institute Genome Sequencing Center for Infectious Disease"/>
            <person name="Wu L."/>
            <person name="Ma J."/>
        </authorList>
    </citation>
    <scope>NUCLEOTIDE SEQUENCE [LARGE SCALE GENOMIC DNA]</scope>
    <source>
        <strain evidence="6">CGMCC 1.7064</strain>
    </source>
</reference>
<protein>
    <submittedName>
        <fullName evidence="5">Hydroxymethylglutaryl-CoA lyase</fullName>
    </submittedName>
</protein>
<dbReference type="Proteomes" id="UP000642509">
    <property type="component" value="Unassembled WGS sequence"/>
</dbReference>
<dbReference type="GO" id="GO:0016829">
    <property type="term" value="F:lyase activity"/>
    <property type="evidence" value="ECO:0007669"/>
    <property type="project" value="UniProtKB-KW"/>
</dbReference>